<feature type="compositionally biased region" description="Basic and acidic residues" evidence="1">
    <location>
        <begin position="302"/>
        <end position="318"/>
    </location>
</feature>
<evidence type="ECO:0000313" key="4">
    <source>
        <dbReference type="Proteomes" id="UP000823877"/>
    </source>
</evidence>
<name>A0A9D2MG15_9FIRM</name>
<proteinExistence type="predicted"/>
<feature type="compositionally biased region" description="Basic and acidic residues" evidence="1">
    <location>
        <begin position="274"/>
        <end position="288"/>
    </location>
</feature>
<gene>
    <name evidence="3" type="ORF">IAA37_00065</name>
</gene>
<feature type="compositionally biased region" description="Basic and acidic residues" evidence="1">
    <location>
        <begin position="343"/>
        <end position="359"/>
    </location>
</feature>
<reference evidence="3" key="1">
    <citation type="journal article" date="2021" name="PeerJ">
        <title>Extensive microbial diversity within the chicken gut microbiome revealed by metagenomics and culture.</title>
        <authorList>
            <person name="Gilroy R."/>
            <person name="Ravi A."/>
            <person name="Getino M."/>
            <person name="Pursley I."/>
            <person name="Horton D.L."/>
            <person name="Alikhan N.F."/>
            <person name="Baker D."/>
            <person name="Gharbi K."/>
            <person name="Hall N."/>
            <person name="Watson M."/>
            <person name="Adriaenssens E.M."/>
            <person name="Foster-Nyarko E."/>
            <person name="Jarju S."/>
            <person name="Secka A."/>
            <person name="Antonio M."/>
            <person name="Oren A."/>
            <person name="Chaudhuri R.R."/>
            <person name="La Ragione R."/>
            <person name="Hildebrand F."/>
            <person name="Pallen M.J."/>
        </authorList>
    </citation>
    <scope>NUCLEOTIDE SEQUENCE</scope>
    <source>
        <strain evidence="3">CHK188-16595</strain>
    </source>
</reference>
<protein>
    <submittedName>
        <fullName evidence="3">Relaxase/mobilization nuclease domain-containing protein</fullName>
    </submittedName>
</protein>
<evidence type="ECO:0000259" key="2">
    <source>
        <dbReference type="Pfam" id="PF03432"/>
    </source>
</evidence>
<evidence type="ECO:0000313" key="3">
    <source>
        <dbReference type="EMBL" id="HJB74057.1"/>
    </source>
</evidence>
<dbReference type="Proteomes" id="UP000823877">
    <property type="component" value="Unassembled WGS sequence"/>
</dbReference>
<dbReference type="Pfam" id="PF03432">
    <property type="entry name" value="Relaxase"/>
    <property type="match status" value="1"/>
</dbReference>
<feature type="region of interest" description="Disordered" evidence="1">
    <location>
        <begin position="272"/>
        <end position="359"/>
    </location>
</feature>
<comment type="caution">
    <text evidence="3">The sequence shown here is derived from an EMBL/GenBank/DDBJ whole genome shotgun (WGS) entry which is preliminary data.</text>
</comment>
<sequence>MATINFLKRKDSKNTGALGSVIAYCTQKYKTEIEDTGIRLISGVNCIAERAFKDFMDTKKQFNKANGVQFYYAVQSFEENTDISPILAHQIAIEWVEKCYPGYQALVCTHMDTDNIHSHIIINSVSSLDGHKIHQNKNDIERVRYVNDQLCMKYGLPVCQPKKKVQGVNSKEYYAAKAGNSWKTQLAIDIDNTMLYAKSKMDFIKLMNCKGYRVIWTSKRDTILYACPNGKMCRDFKLHEDKYLKGAMENEFAKRKEIIRRYEGLDEAGTNAADLRHDNRGKLEESDRSAGSADLHSGTTAEHIKNNDNYRTDGRDYGRSGNGTSVLHTGVGTNSGEFQYGSDKPDGNSERSNSEYDERDLLTGWENERRFFEQSFSGKEIYERYVPQAKDRQLDSDSDTDLIPWSIRFMGNFADLLNTNSRRYKRKRFKLSKKGINKRLAKGQKTSGYEEYDDNDFTMSM</sequence>
<dbReference type="EMBL" id="DWXN01000001">
    <property type="protein sequence ID" value="HJB74057.1"/>
    <property type="molecule type" value="Genomic_DNA"/>
</dbReference>
<feature type="domain" description="MobA/VirD2-like nuclease" evidence="2">
    <location>
        <begin position="24"/>
        <end position="156"/>
    </location>
</feature>
<reference evidence="3" key="2">
    <citation type="submission" date="2021-04" db="EMBL/GenBank/DDBJ databases">
        <authorList>
            <person name="Gilroy R."/>
        </authorList>
    </citation>
    <scope>NUCLEOTIDE SEQUENCE</scope>
    <source>
        <strain evidence="3">CHK188-16595</strain>
    </source>
</reference>
<feature type="compositionally biased region" description="Polar residues" evidence="1">
    <location>
        <begin position="322"/>
        <end position="337"/>
    </location>
</feature>
<accession>A0A9D2MG15</accession>
<dbReference type="InterPro" id="IPR005094">
    <property type="entry name" value="Endonuclease_MobA/VirD2"/>
</dbReference>
<dbReference type="AlphaFoldDB" id="A0A9D2MG15"/>
<evidence type="ECO:0000256" key="1">
    <source>
        <dbReference type="SAM" id="MobiDB-lite"/>
    </source>
</evidence>
<organism evidence="3 4">
    <name type="scientific">Candidatus Eubacterium faecale</name>
    <dbReference type="NCBI Taxonomy" id="2838568"/>
    <lineage>
        <taxon>Bacteria</taxon>
        <taxon>Bacillati</taxon>
        <taxon>Bacillota</taxon>
        <taxon>Clostridia</taxon>
        <taxon>Eubacteriales</taxon>
        <taxon>Eubacteriaceae</taxon>
        <taxon>Eubacterium</taxon>
    </lineage>
</organism>